<evidence type="ECO:0000313" key="2">
    <source>
        <dbReference type="Proteomes" id="UP000256304"/>
    </source>
</evidence>
<dbReference type="SUPFAM" id="SSF51126">
    <property type="entry name" value="Pectin lyase-like"/>
    <property type="match status" value="1"/>
</dbReference>
<dbReference type="InterPro" id="IPR011050">
    <property type="entry name" value="Pectin_lyase_fold/virulence"/>
</dbReference>
<dbReference type="SMART" id="SM00710">
    <property type="entry name" value="PbH1"/>
    <property type="match status" value="3"/>
</dbReference>
<reference evidence="1 2" key="1">
    <citation type="submission" date="2018-08" db="EMBL/GenBank/DDBJ databases">
        <title>Genomic Encyclopedia of Type Strains, Phase III (KMG-III): the genomes of soil and plant-associated and newly described type strains.</title>
        <authorList>
            <person name="Whitman W."/>
        </authorList>
    </citation>
    <scope>NUCLEOTIDE SEQUENCE [LARGE SCALE GENOMIC DNA]</scope>
    <source>
        <strain evidence="1 2">CGMCC 1.10966</strain>
    </source>
</reference>
<dbReference type="Proteomes" id="UP000256304">
    <property type="component" value="Unassembled WGS sequence"/>
</dbReference>
<proteinExistence type="predicted"/>
<dbReference type="AlphaFoldDB" id="A0A3D9SF15"/>
<dbReference type="InterPro" id="IPR012334">
    <property type="entry name" value="Pectin_lyas_fold"/>
</dbReference>
<evidence type="ECO:0008006" key="3">
    <source>
        <dbReference type="Google" id="ProtNLM"/>
    </source>
</evidence>
<protein>
    <recommendedName>
        <fullName evidence="3">Parallel beta helix pectate lyase-like protein</fullName>
    </recommendedName>
</protein>
<evidence type="ECO:0000313" key="1">
    <source>
        <dbReference type="EMBL" id="REE87357.1"/>
    </source>
</evidence>
<comment type="caution">
    <text evidence="1">The sequence shown here is derived from an EMBL/GenBank/DDBJ whole genome shotgun (WGS) entry which is preliminary data.</text>
</comment>
<dbReference type="InterPro" id="IPR006626">
    <property type="entry name" value="PbH1"/>
</dbReference>
<dbReference type="EMBL" id="QTTN01000009">
    <property type="protein sequence ID" value="REE87357.1"/>
    <property type="molecule type" value="Genomic_DNA"/>
</dbReference>
<accession>A0A3D9SF15</accession>
<keyword evidence="2" id="KW-1185">Reference proteome</keyword>
<dbReference type="Gene3D" id="2.160.20.10">
    <property type="entry name" value="Single-stranded right-handed beta-helix, Pectin lyase-like"/>
    <property type="match status" value="1"/>
</dbReference>
<gene>
    <name evidence="1" type="ORF">A8990_1092</name>
</gene>
<name>A0A3D9SF15_9BACL</name>
<organism evidence="1 2">
    <name type="scientific">Paenibacillus taihuensis</name>
    <dbReference type="NCBI Taxonomy" id="1156355"/>
    <lineage>
        <taxon>Bacteria</taxon>
        <taxon>Bacillati</taxon>
        <taxon>Bacillota</taxon>
        <taxon>Bacilli</taxon>
        <taxon>Bacillales</taxon>
        <taxon>Paenibacillaceae</taxon>
        <taxon>Paenibacillus</taxon>
    </lineage>
</organism>
<sequence>MLCATRMMVKFQLRRMKMRRRQTVYVFMAMLLVLGLIGFTPGAGKAYAATLYEVGPGKTYANIGDVPWESLNAGDQVKIYWRSTPYKEKIVISRMGTAAAPITVTGVPNASGQRPVIDGNGATTRAALDFWNDNRSVIKIGGARFSGSASDPSTGNLPKYITIENLEIRGAKQSYTYKNNAGTTVSYLKAASPIFVEYGENLTFRNNVITDGGNGLFVASTDAGVSRNILVEGNYIYGNGNSGSVYEHNIYTAAVGITFQYNRLGDLCSGCTGNNLKDRSSGTVIRYNWIEGGNRQLDLVEGDDTTVISGDANYHKTYVYGNVLIKPNDTRNPQFVHYGGDNGTTSLYRKGTLYLYNNTFISNRATSATLLRLSTSSETADVRNNVFYKSVSGSTLNIIDQTGTANLYNNWINTGYVNNASGSGGTVTHSGTITGTSPGFTNFSMLDLRPATGSALINAGTSLSTGASSYPVNMEYVKDQSSIARAVHSTIDIGAFEN</sequence>